<dbReference type="GO" id="GO:0016787">
    <property type="term" value="F:hydrolase activity"/>
    <property type="evidence" value="ECO:0007669"/>
    <property type="project" value="UniProtKB-KW"/>
</dbReference>
<evidence type="ECO:0000313" key="2">
    <source>
        <dbReference type="EMBL" id="SDG04479.1"/>
    </source>
</evidence>
<dbReference type="OrthoDB" id="1113652at2"/>
<name>A0A1G7R2X0_CHIFI</name>
<sequence length="303" mass="34555">MKHIKIFFFLFAMVLLAACSKEDDDLSGVQDIPGLGGDTWVPGSLDAWLHDTMTVPYNIEVKYKWDQFEFDVTKTLVPPREEVVVPAIRAIRKVWIDNYINAAGEIFFKKYSPKFFILSGSASWNDNGTITLGTAEGGRKVVMYLLNDFRTKEMPGYTKRDTGNVKQIFHVIEHEFGHILHQTKMYPPEFKKICAGYYTGNWNNIADADARKDGFVTAYAMSNESEDFVEMIAMMLIEGKAGFDRIVNSIPEGYSVNGSSQAQAKDRLRQKEAMVVNYFKASYNIDFYSLQDNTRKSIVQLLY</sequence>
<organism evidence="2 3">
    <name type="scientific">Chitinophaga filiformis</name>
    <name type="common">Myxococcus filiformis</name>
    <name type="synonym">Flexibacter filiformis</name>
    <dbReference type="NCBI Taxonomy" id="104663"/>
    <lineage>
        <taxon>Bacteria</taxon>
        <taxon>Pseudomonadati</taxon>
        <taxon>Bacteroidota</taxon>
        <taxon>Chitinophagia</taxon>
        <taxon>Chitinophagales</taxon>
        <taxon>Chitinophagaceae</taxon>
        <taxon>Chitinophaga</taxon>
    </lineage>
</organism>
<dbReference type="SUPFAM" id="SSF55486">
    <property type="entry name" value="Metalloproteases ('zincins'), catalytic domain"/>
    <property type="match status" value="1"/>
</dbReference>
<evidence type="ECO:0000256" key="1">
    <source>
        <dbReference type="SAM" id="SignalP"/>
    </source>
</evidence>
<dbReference type="STRING" id="104663.SAMN04488121_103272"/>
<feature type="signal peptide" evidence="1">
    <location>
        <begin position="1"/>
        <end position="17"/>
    </location>
</feature>
<dbReference type="Pfam" id="PF15890">
    <property type="entry name" value="Peptidase_Mx1"/>
    <property type="match status" value="1"/>
</dbReference>
<dbReference type="PROSITE" id="PS51257">
    <property type="entry name" value="PROKAR_LIPOPROTEIN"/>
    <property type="match status" value="1"/>
</dbReference>
<dbReference type="Proteomes" id="UP000199045">
    <property type="component" value="Unassembled WGS sequence"/>
</dbReference>
<evidence type="ECO:0000313" key="3">
    <source>
        <dbReference type="Proteomes" id="UP000199045"/>
    </source>
</evidence>
<dbReference type="Gene3D" id="3.40.390.70">
    <property type="match status" value="1"/>
</dbReference>
<dbReference type="EMBL" id="FNBN01000003">
    <property type="protein sequence ID" value="SDG04479.1"/>
    <property type="molecule type" value="Genomic_DNA"/>
</dbReference>
<keyword evidence="2" id="KW-0449">Lipoprotein</keyword>
<dbReference type="AlphaFoldDB" id="A0A1G7R2X0"/>
<protein>
    <submittedName>
        <fullName evidence="2">Substrate import-associated zinc metallohydrolase lipoprotein</fullName>
    </submittedName>
</protein>
<keyword evidence="1" id="KW-0732">Signal</keyword>
<gene>
    <name evidence="2" type="ORF">SAMN04488121_103272</name>
</gene>
<keyword evidence="2" id="KW-0378">Hydrolase</keyword>
<proteinExistence type="predicted"/>
<dbReference type="InterPro" id="IPR030890">
    <property type="entry name" value="LP_HExxH_w_TonB"/>
</dbReference>
<feature type="chain" id="PRO_5011729779" evidence="1">
    <location>
        <begin position="18"/>
        <end position="303"/>
    </location>
</feature>
<accession>A0A1G7R2X0</accession>
<dbReference type="NCBIfam" id="TIGR04549">
    <property type="entry name" value="LP_HExxH_w_tonB"/>
    <property type="match status" value="1"/>
</dbReference>
<dbReference type="RefSeq" id="WP_089832682.1">
    <property type="nucleotide sequence ID" value="NZ_FNBN01000003.1"/>
</dbReference>
<reference evidence="2 3" key="1">
    <citation type="submission" date="2016-10" db="EMBL/GenBank/DDBJ databases">
        <authorList>
            <person name="de Groot N.N."/>
        </authorList>
    </citation>
    <scope>NUCLEOTIDE SEQUENCE [LARGE SCALE GENOMIC DNA]</scope>
    <source>
        <strain evidence="2 3">DSM 527</strain>
    </source>
</reference>